<gene>
    <name evidence="1" type="ORF">OBE_04258</name>
</gene>
<accession>K1TQ55</accession>
<proteinExistence type="predicted"/>
<sequence length="87" mass="10257">MTAILFFLIPWEGKATGLSGDVIYLQGEEWVLLDKPINRDSILFHRLMEFLPDNHCITTANWEGYTAYWEVQQSHLYLHHLEVCVYD</sequence>
<reference evidence="1" key="1">
    <citation type="journal article" date="2013" name="Environ. Microbiol.">
        <title>Microbiota from the distal guts of lean and obese adolescents exhibit partial functional redundancy besides clear differences in community structure.</title>
        <authorList>
            <person name="Ferrer M."/>
            <person name="Ruiz A."/>
            <person name="Lanza F."/>
            <person name="Haange S.B."/>
            <person name="Oberbach A."/>
            <person name="Till H."/>
            <person name="Bargiela R."/>
            <person name="Campoy C."/>
            <person name="Segura M.T."/>
            <person name="Richter M."/>
            <person name="von Bergen M."/>
            <person name="Seifert J."/>
            <person name="Suarez A."/>
        </authorList>
    </citation>
    <scope>NUCLEOTIDE SEQUENCE</scope>
</reference>
<dbReference type="AlphaFoldDB" id="K1TQ55"/>
<name>K1TQ55_9ZZZZ</name>
<evidence type="ECO:0000313" key="1">
    <source>
        <dbReference type="EMBL" id="EKC69744.1"/>
    </source>
</evidence>
<dbReference type="EMBL" id="AJWZ01002882">
    <property type="protein sequence ID" value="EKC69744.1"/>
    <property type="molecule type" value="Genomic_DNA"/>
</dbReference>
<feature type="non-terminal residue" evidence="1">
    <location>
        <position position="87"/>
    </location>
</feature>
<organism evidence="1">
    <name type="scientific">human gut metagenome</name>
    <dbReference type="NCBI Taxonomy" id="408170"/>
    <lineage>
        <taxon>unclassified sequences</taxon>
        <taxon>metagenomes</taxon>
        <taxon>organismal metagenomes</taxon>
    </lineage>
</organism>
<protein>
    <submittedName>
        <fullName evidence="1">Uncharacterized protein</fullName>
    </submittedName>
</protein>
<comment type="caution">
    <text evidence="1">The sequence shown here is derived from an EMBL/GenBank/DDBJ whole genome shotgun (WGS) entry which is preliminary data.</text>
</comment>